<dbReference type="AlphaFoldDB" id="A0A388M3G8"/>
<feature type="region of interest" description="Disordered" evidence="9">
    <location>
        <begin position="187"/>
        <end position="231"/>
    </location>
</feature>
<feature type="compositionally biased region" description="Basic and acidic residues" evidence="9">
    <location>
        <begin position="792"/>
        <end position="812"/>
    </location>
</feature>
<feature type="compositionally biased region" description="Basic and acidic residues" evidence="9">
    <location>
        <begin position="73"/>
        <end position="83"/>
    </location>
</feature>
<keyword evidence="4" id="KW-0227">DNA damage</keyword>
<dbReference type="CDD" id="cd17734">
    <property type="entry name" value="BRCT_Bard1_rpt1"/>
    <property type="match status" value="1"/>
</dbReference>
<dbReference type="PROSITE" id="PS51805">
    <property type="entry name" value="EPHD"/>
    <property type="match status" value="1"/>
</dbReference>
<gene>
    <name evidence="12" type="ORF">CBR_g48844</name>
</gene>
<evidence type="ECO:0000256" key="1">
    <source>
        <dbReference type="ARBA" id="ARBA00004123"/>
    </source>
</evidence>
<dbReference type="InterPro" id="IPR036420">
    <property type="entry name" value="BRCT_dom_sf"/>
</dbReference>
<dbReference type="GO" id="GO:0045944">
    <property type="term" value="P:positive regulation of transcription by RNA polymerase II"/>
    <property type="evidence" value="ECO:0007669"/>
    <property type="project" value="TreeGrafter"/>
</dbReference>
<dbReference type="GO" id="GO:0008270">
    <property type="term" value="F:zinc ion binding"/>
    <property type="evidence" value="ECO:0007669"/>
    <property type="project" value="UniProtKB-KW"/>
</dbReference>
<keyword evidence="3" id="KW-0677">Repeat</keyword>
<organism evidence="12 13">
    <name type="scientific">Chara braunii</name>
    <name type="common">Braun's stonewort</name>
    <dbReference type="NCBI Taxonomy" id="69332"/>
    <lineage>
        <taxon>Eukaryota</taxon>
        <taxon>Viridiplantae</taxon>
        <taxon>Streptophyta</taxon>
        <taxon>Charophyceae</taxon>
        <taxon>Charales</taxon>
        <taxon>Characeae</taxon>
        <taxon>Chara</taxon>
    </lineage>
</organism>
<evidence type="ECO:0000313" key="13">
    <source>
        <dbReference type="Proteomes" id="UP000265515"/>
    </source>
</evidence>
<keyword evidence="5" id="KW-0863">Zinc-finger</keyword>
<dbReference type="OrthoDB" id="2384350at2759"/>
<feature type="compositionally biased region" description="Basic and acidic residues" evidence="9">
    <location>
        <begin position="507"/>
        <end position="531"/>
    </location>
</feature>
<feature type="compositionally biased region" description="Acidic residues" evidence="9">
    <location>
        <begin position="24"/>
        <end position="41"/>
    </location>
</feature>
<dbReference type="Pfam" id="PF00533">
    <property type="entry name" value="BRCT"/>
    <property type="match status" value="1"/>
</dbReference>
<dbReference type="EMBL" id="BFEA01000718">
    <property type="protein sequence ID" value="GBG89137.1"/>
    <property type="molecule type" value="Genomic_DNA"/>
</dbReference>
<feature type="region of interest" description="Disordered" evidence="9">
    <location>
        <begin position="360"/>
        <end position="380"/>
    </location>
</feature>
<feature type="region of interest" description="Disordered" evidence="9">
    <location>
        <begin position="9"/>
        <end position="167"/>
    </location>
</feature>
<feature type="compositionally biased region" description="Basic and acidic residues" evidence="9">
    <location>
        <begin position="564"/>
        <end position="582"/>
    </location>
</feature>
<evidence type="ECO:0000256" key="5">
    <source>
        <dbReference type="ARBA" id="ARBA00022771"/>
    </source>
</evidence>
<evidence type="ECO:0000256" key="9">
    <source>
        <dbReference type="SAM" id="MobiDB-lite"/>
    </source>
</evidence>
<evidence type="ECO:0000256" key="3">
    <source>
        <dbReference type="ARBA" id="ARBA00022737"/>
    </source>
</evidence>
<dbReference type="GO" id="GO:0004842">
    <property type="term" value="F:ubiquitin-protein transferase activity"/>
    <property type="evidence" value="ECO:0007669"/>
    <property type="project" value="TreeGrafter"/>
</dbReference>
<evidence type="ECO:0000313" key="12">
    <source>
        <dbReference type="EMBL" id="GBG89137.1"/>
    </source>
</evidence>
<evidence type="ECO:0000256" key="4">
    <source>
        <dbReference type="ARBA" id="ARBA00022763"/>
    </source>
</evidence>
<dbReference type="Pfam" id="PF13771">
    <property type="entry name" value="zf-HC5HC2H"/>
    <property type="match status" value="1"/>
</dbReference>
<keyword evidence="2" id="KW-0479">Metal-binding</keyword>
<dbReference type="PANTHER" id="PTHR13763">
    <property type="entry name" value="BREAST CANCER TYPE 1 SUSCEPTIBILITY PROTEIN BRCA1"/>
    <property type="match status" value="1"/>
</dbReference>
<keyword evidence="6" id="KW-0862">Zinc</keyword>
<dbReference type="SUPFAM" id="SSF52113">
    <property type="entry name" value="BRCT domain"/>
    <property type="match status" value="1"/>
</dbReference>
<sequence>MVLSYARIEGATGLQLIASQIPPDTEDDDENDPQAENDEVIPESPDARMQNPTTKEGCYPGGSVSQEKHRFRWMKDRDDERGSPWKRRPCNTSVGGPDTPYRSSTSFRSVMPPRKRGRWPANLGVKRVNNTVEGMESDEGADELAEDDAKMRSDNCDEPVNCSLHSPARSSRYLHTGIGRERLWEEGRRASAQRSLDWGEDDKPDIGDRDTDAKGSLILEGHPAGKAQPKVGHQRAAVPSADAAKLQESVLGARRKQERSPSPRKYAAISEDPVAEWEKEREREILMSGVRVCPPCPKSSSRPLFWASEDASDTESGELEVPLTHPLPGTHFKSVTTLNSMMGSRGSKEARIQSLVRNGRRSPIAARSAAQPSLQTPLKSEENVSKTFLKRKEKESCRDETLVARDERLQAKKKLPFIDACVTDDENMPAEAAGGKDAERWESSGRVGKIKNWMNRRSRCGGAGSENSAPGNQQSEMLESTGDGDCRDASGVQGHNRNTVSMAMDTEAQRPQKEKEGKDNGRSAVMRRDDFDQGCSLRTTGAREGVSGGRCASGGITSGDITDMQEKRDEEKVGNAEREREPPLAVKGAGKRLRPGKAKHGSCKNMVNCENDSALCQSGERKGPGGAPLDSACDKNGGVHRSGNGSTAAKAGEDAAPACVFCGQTGKSPVAGALLFHKTSRQCWRSSFSKHGDDDEHGIPGVYVHRLCATWAPNVYYKGDEFCNLEAEVNRSRRIRCALCSKPGAALGCFLQRCPKSYHYECAFSSAGSRFDKSHFVMYCPEHGSMSFPWESEEKEKLSSRKGKDERIPKRKRLQEVEATKLDDGLGAKKGLCRDASLVSAQSLPLSLGAAVSSPSQSDQSIVLCCSGLDPKEKELALKVASVTGSGFVKQWSPAVTHLVAGINTRKRAKRTLKFMFAVLHGQWVLSPQWLVACKEAGKRVAEEPFEVIGELHGTTGGPSQGRSTAMPKIMIVYNGIVTVKQPRRLSSDAAEGGNAFCQQGLNSVSPAVSRWKGAEALAHSLGADVVAVSHMWLLDTASMCQLRDAALYSGPPCSR</sequence>
<dbReference type="InterPro" id="IPR031099">
    <property type="entry name" value="BRCA1-associated"/>
</dbReference>
<dbReference type="Gene3D" id="3.40.50.10190">
    <property type="entry name" value="BRCT domain"/>
    <property type="match status" value="1"/>
</dbReference>
<evidence type="ECO:0000256" key="2">
    <source>
        <dbReference type="ARBA" id="ARBA00022723"/>
    </source>
</evidence>
<feature type="region of interest" description="Disordered" evidence="9">
    <location>
        <begin position="429"/>
        <end position="601"/>
    </location>
</feature>
<dbReference type="InterPro" id="IPR001357">
    <property type="entry name" value="BRCT_dom"/>
</dbReference>
<dbReference type="Proteomes" id="UP000265515">
    <property type="component" value="Unassembled WGS sequence"/>
</dbReference>
<dbReference type="SMART" id="SM00292">
    <property type="entry name" value="BRCT"/>
    <property type="match status" value="1"/>
</dbReference>
<feature type="region of interest" description="Disordered" evidence="9">
    <location>
        <begin position="791"/>
        <end position="812"/>
    </location>
</feature>
<dbReference type="CDD" id="cd15571">
    <property type="entry name" value="ePHD"/>
    <property type="match status" value="1"/>
</dbReference>
<keyword evidence="8" id="KW-0539">Nucleus</keyword>
<dbReference type="InterPro" id="IPR034732">
    <property type="entry name" value="EPHD"/>
</dbReference>
<reference evidence="12 13" key="1">
    <citation type="journal article" date="2018" name="Cell">
        <title>The Chara Genome: Secondary Complexity and Implications for Plant Terrestrialization.</title>
        <authorList>
            <person name="Nishiyama T."/>
            <person name="Sakayama H."/>
            <person name="Vries J.D."/>
            <person name="Buschmann H."/>
            <person name="Saint-Marcoux D."/>
            <person name="Ullrich K.K."/>
            <person name="Haas F.B."/>
            <person name="Vanderstraeten L."/>
            <person name="Becker D."/>
            <person name="Lang D."/>
            <person name="Vosolsobe S."/>
            <person name="Rombauts S."/>
            <person name="Wilhelmsson P.K.I."/>
            <person name="Janitza P."/>
            <person name="Kern R."/>
            <person name="Heyl A."/>
            <person name="Rumpler F."/>
            <person name="Villalobos L.I.A.C."/>
            <person name="Clay J.M."/>
            <person name="Skokan R."/>
            <person name="Toyoda A."/>
            <person name="Suzuki Y."/>
            <person name="Kagoshima H."/>
            <person name="Schijlen E."/>
            <person name="Tajeshwar N."/>
            <person name="Catarino B."/>
            <person name="Hetherington A.J."/>
            <person name="Saltykova A."/>
            <person name="Bonnot C."/>
            <person name="Breuninger H."/>
            <person name="Symeonidi A."/>
            <person name="Radhakrishnan G.V."/>
            <person name="Van Nieuwerburgh F."/>
            <person name="Deforce D."/>
            <person name="Chang C."/>
            <person name="Karol K.G."/>
            <person name="Hedrich R."/>
            <person name="Ulvskov P."/>
            <person name="Glockner G."/>
            <person name="Delwiche C.F."/>
            <person name="Petrasek J."/>
            <person name="Van de Peer Y."/>
            <person name="Friml J."/>
            <person name="Beilby M."/>
            <person name="Dolan L."/>
            <person name="Kohara Y."/>
            <person name="Sugano S."/>
            <person name="Fujiyama A."/>
            <person name="Delaux P.-M."/>
            <person name="Quint M."/>
            <person name="TheiBen G."/>
            <person name="Hagemann M."/>
            <person name="Harholt J."/>
            <person name="Dunand C."/>
            <person name="Zachgo S."/>
            <person name="Langdale J."/>
            <person name="Maumus F."/>
            <person name="Straeten D.V.D."/>
            <person name="Gould S.B."/>
            <person name="Rensing S.A."/>
        </authorList>
    </citation>
    <scope>NUCLEOTIDE SEQUENCE [LARGE SCALE GENOMIC DNA]</scope>
    <source>
        <strain evidence="12 13">S276</strain>
    </source>
</reference>
<accession>A0A388M3G8</accession>
<dbReference type="PANTHER" id="PTHR13763:SF0">
    <property type="entry name" value="BREAST CANCER TYPE 1 SUSCEPTIBILITY PROTEIN"/>
    <property type="match status" value="1"/>
</dbReference>
<feature type="compositionally biased region" description="Basic and acidic residues" evidence="9">
    <location>
        <begin position="434"/>
        <end position="443"/>
    </location>
</feature>
<keyword evidence="7" id="KW-0234">DNA repair</keyword>
<evidence type="ECO:0000259" key="10">
    <source>
        <dbReference type="PROSITE" id="PS50172"/>
    </source>
</evidence>
<dbReference type="GO" id="GO:0005634">
    <property type="term" value="C:nucleus"/>
    <property type="evidence" value="ECO:0007669"/>
    <property type="project" value="UniProtKB-SubCell"/>
</dbReference>
<evidence type="ECO:0000256" key="8">
    <source>
        <dbReference type="ARBA" id="ARBA00023242"/>
    </source>
</evidence>
<dbReference type="InterPro" id="IPR013083">
    <property type="entry name" value="Znf_RING/FYVE/PHD"/>
</dbReference>
<comment type="subcellular location">
    <subcellularLocation>
        <location evidence="1">Nucleus</location>
    </subcellularLocation>
</comment>
<feature type="compositionally biased region" description="Basic residues" evidence="9">
    <location>
        <begin position="589"/>
        <end position="601"/>
    </location>
</feature>
<feature type="compositionally biased region" description="Basic and acidic residues" evidence="9">
    <location>
        <begin position="204"/>
        <end position="213"/>
    </location>
</feature>
<proteinExistence type="predicted"/>
<feature type="compositionally biased region" description="Acidic residues" evidence="9">
    <location>
        <begin position="135"/>
        <end position="146"/>
    </location>
</feature>
<dbReference type="GO" id="GO:0000724">
    <property type="term" value="P:double-strand break repair via homologous recombination"/>
    <property type="evidence" value="ECO:0007669"/>
    <property type="project" value="TreeGrafter"/>
</dbReference>
<dbReference type="Gramene" id="GBG89137">
    <property type="protein sequence ID" value="GBG89137"/>
    <property type="gene ID" value="CBR_g48844"/>
</dbReference>
<evidence type="ECO:0008006" key="14">
    <source>
        <dbReference type="Google" id="ProtNLM"/>
    </source>
</evidence>
<evidence type="ECO:0000256" key="6">
    <source>
        <dbReference type="ARBA" id="ARBA00022833"/>
    </source>
</evidence>
<feature type="domain" description="PHD-type" evidence="11">
    <location>
        <begin position="656"/>
        <end position="784"/>
    </location>
</feature>
<keyword evidence="13" id="KW-1185">Reference proteome</keyword>
<comment type="caution">
    <text evidence="12">The sequence shown here is derived from an EMBL/GenBank/DDBJ whole genome shotgun (WGS) entry which is preliminary data.</text>
</comment>
<name>A0A388M3G8_CHABU</name>
<evidence type="ECO:0000259" key="11">
    <source>
        <dbReference type="PROSITE" id="PS51805"/>
    </source>
</evidence>
<dbReference type="PROSITE" id="PS50172">
    <property type="entry name" value="BRCT"/>
    <property type="match status" value="1"/>
</dbReference>
<protein>
    <recommendedName>
        <fullName evidence="14">BRCT domain-containing protein</fullName>
    </recommendedName>
</protein>
<dbReference type="Gene3D" id="3.30.40.10">
    <property type="entry name" value="Zinc/RING finger domain, C3HC4 (zinc finger)"/>
    <property type="match status" value="1"/>
</dbReference>
<feature type="domain" description="BRCT" evidence="10">
    <location>
        <begin position="873"/>
        <end position="948"/>
    </location>
</feature>
<dbReference type="STRING" id="69332.A0A388M3G8"/>
<feature type="compositionally biased region" description="Polar residues" evidence="9">
    <location>
        <begin position="465"/>
        <end position="478"/>
    </location>
</feature>
<evidence type="ECO:0000256" key="7">
    <source>
        <dbReference type="ARBA" id="ARBA00023204"/>
    </source>
</evidence>